<feature type="compositionally biased region" description="Polar residues" evidence="1">
    <location>
        <begin position="1"/>
        <end position="20"/>
    </location>
</feature>
<organism evidence="2 3">
    <name type="scientific">Cucumis melo</name>
    <name type="common">Muskmelon</name>
    <dbReference type="NCBI Taxonomy" id="3656"/>
    <lineage>
        <taxon>Eukaryota</taxon>
        <taxon>Viridiplantae</taxon>
        <taxon>Streptophyta</taxon>
        <taxon>Embryophyta</taxon>
        <taxon>Tracheophyta</taxon>
        <taxon>Spermatophyta</taxon>
        <taxon>Magnoliopsida</taxon>
        <taxon>eudicotyledons</taxon>
        <taxon>Gunneridae</taxon>
        <taxon>Pentapetalae</taxon>
        <taxon>rosids</taxon>
        <taxon>fabids</taxon>
        <taxon>Cucurbitales</taxon>
        <taxon>Cucurbitaceae</taxon>
        <taxon>Benincaseae</taxon>
        <taxon>Cucumis</taxon>
    </lineage>
</organism>
<dbReference type="Gramene" id="MELO3C008117.2.1">
    <property type="protein sequence ID" value="MELO3C008117.2.1"/>
    <property type="gene ID" value="MELO3C008117.2"/>
</dbReference>
<protein>
    <submittedName>
        <fullName evidence="3">Uncharacterized protein LOC103485703</fullName>
    </submittedName>
</protein>
<sequence length="162" mass="18401">MEAQENFSFQPINGSFTPITESPPLASKSIDHHEKEDQSDGNIDCSSEIRSNGGHRKINSCSGDSRRTNEIAIESDDEEDEKMDMLWEDFNEELMKNLSSRFGSRRLPELDDLVESEEAMEDGSSSGAMLSARMASVVVIMKVLKKLLFLHNFRRKLKARTW</sequence>
<dbReference type="KEGG" id="cmo:103485703"/>
<reference evidence="3" key="1">
    <citation type="submission" date="2025-08" db="UniProtKB">
        <authorList>
            <consortium name="RefSeq"/>
        </authorList>
    </citation>
    <scope>IDENTIFICATION</scope>
    <source>
        <tissue evidence="3">Stem</tissue>
    </source>
</reference>
<dbReference type="GeneID" id="103485703"/>
<dbReference type="PANTHER" id="PTHR34666:SF7">
    <property type="match status" value="1"/>
</dbReference>
<dbReference type="RefSeq" id="XP_008441623.2">
    <property type="nucleotide sequence ID" value="XM_008443401.2"/>
</dbReference>
<dbReference type="AlphaFoldDB" id="A0A1S3B3U6"/>
<feature type="region of interest" description="Disordered" evidence="1">
    <location>
        <begin position="1"/>
        <end position="80"/>
    </location>
</feature>
<dbReference type="Proteomes" id="UP001652600">
    <property type="component" value="Chromosome 3"/>
</dbReference>
<gene>
    <name evidence="3" type="primary">LOC103485703</name>
</gene>
<dbReference type="PANTHER" id="PTHR34666">
    <property type="entry name" value="EXPRESSED PROTEIN"/>
    <property type="match status" value="1"/>
</dbReference>
<evidence type="ECO:0000313" key="2">
    <source>
        <dbReference type="Proteomes" id="UP001652600"/>
    </source>
</evidence>
<evidence type="ECO:0000256" key="1">
    <source>
        <dbReference type="SAM" id="MobiDB-lite"/>
    </source>
</evidence>
<accession>A0A1S3B3U6</accession>
<keyword evidence="2" id="KW-1185">Reference proteome</keyword>
<name>A0A1S3B3U6_CUCME</name>
<evidence type="ECO:0000313" key="3">
    <source>
        <dbReference type="RefSeq" id="XP_008441623.2"/>
    </source>
</evidence>
<dbReference type="InParanoid" id="A0A1S3B3U6"/>
<proteinExistence type="predicted"/>
<feature type="compositionally biased region" description="Basic and acidic residues" evidence="1">
    <location>
        <begin position="29"/>
        <end position="38"/>
    </location>
</feature>
<feature type="compositionally biased region" description="Polar residues" evidence="1">
    <location>
        <begin position="40"/>
        <end position="50"/>
    </location>
</feature>